<feature type="transmembrane region" description="Helical" evidence="1">
    <location>
        <begin position="110"/>
        <end position="129"/>
    </location>
</feature>
<keyword evidence="1" id="KW-1133">Transmembrane helix</keyword>
<comment type="caution">
    <text evidence="2">The sequence shown here is derived from an EMBL/GenBank/DDBJ whole genome shotgun (WGS) entry which is preliminary data.</text>
</comment>
<feature type="transmembrane region" description="Helical" evidence="1">
    <location>
        <begin position="53"/>
        <end position="75"/>
    </location>
</feature>
<dbReference type="Proteomes" id="UP000653674">
    <property type="component" value="Unassembled WGS sequence"/>
</dbReference>
<feature type="transmembrane region" description="Helical" evidence="1">
    <location>
        <begin position="80"/>
        <end position="98"/>
    </location>
</feature>
<evidence type="ECO:0000313" key="2">
    <source>
        <dbReference type="EMBL" id="GIG76507.1"/>
    </source>
</evidence>
<sequence length="138" mass="14410">MADGWHTPGMEISSSRRARPAELVFASAVLLINGVPMLFAAVVSIAFVRTLTAAGTGLALAGLGAALITAVIRLYTGSRVWWVASFGLLPVSGAAHFLDAFMFGDGRVPAAWGIVMPTAALVCLLLRPVRTLFTPQAS</sequence>
<evidence type="ECO:0000256" key="1">
    <source>
        <dbReference type="SAM" id="Phobius"/>
    </source>
</evidence>
<accession>A0A8J3LR57</accession>
<dbReference type="AlphaFoldDB" id="A0A8J3LR57"/>
<keyword evidence="3" id="KW-1185">Reference proteome</keyword>
<name>A0A8J3LR57_9ACTN</name>
<keyword evidence="1" id="KW-0812">Transmembrane</keyword>
<dbReference type="EMBL" id="BONU01000059">
    <property type="protein sequence ID" value="GIG76507.1"/>
    <property type="molecule type" value="Genomic_DNA"/>
</dbReference>
<feature type="transmembrane region" description="Helical" evidence="1">
    <location>
        <begin position="23"/>
        <end position="47"/>
    </location>
</feature>
<proteinExistence type="predicted"/>
<protein>
    <submittedName>
        <fullName evidence="2">Uncharacterized protein</fullName>
    </submittedName>
</protein>
<keyword evidence="1" id="KW-0472">Membrane</keyword>
<organism evidence="2 3">
    <name type="scientific">Planosporangium flavigriseum</name>
    <dbReference type="NCBI Taxonomy" id="373681"/>
    <lineage>
        <taxon>Bacteria</taxon>
        <taxon>Bacillati</taxon>
        <taxon>Actinomycetota</taxon>
        <taxon>Actinomycetes</taxon>
        <taxon>Micromonosporales</taxon>
        <taxon>Micromonosporaceae</taxon>
        <taxon>Planosporangium</taxon>
    </lineage>
</organism>
<reference evidence="2" key="1">
    <citation type="submission" date="2021-01" db="EMBL/GenBank/DDBJ databases">
        <title>Whole genome shotgun sequence of Planosporangium flavigriseum NBRC 105377.</title>
        <authorList>
            <person name="Komaki H."/>
            <person name="Tamura T."/>
        </authorList>
    </citation>
    <scope>NUCLEOTIDE SEQUENCE</scope>
    <source>
        <strain evidence="2">NBRC 105377</strain>
    </source>
</reference>
<evidence type="ECO:0000313" key="3">
    <source>
        <dbReference type="Proteomes" id="UP000653674"/>
    </source>
</evidence>
<gene>
    <name evidence="2" type="ORF">Pfl04_49110</name>
</gene>